<feature type="transmembrane region" description="Helical" evidence="7">
    <location>
        <begin position="234"/>
        <end position="253"/>
    </location>
</feature>
<keyword evidence="3 7" id="KW-0812">Transmembrane</keyword>
<comment type="similarity">
    <text evidence="2">Belongs to the UPF0389 family.</text>
</comment>
<dbReference type="GeneTree" id="ENSGT00640000091497"/>
<dbReference type="PANTHER" id="PTHR13674:SF3">
    <property type="entry name" value="PROTEIN FAM162B"/>
    <property type="match status" value="1"/>
</dbReference>
<feature type="region of interest" description="Disordered" evidence="6">
    <location>
        <begin position="158"/>
        <end position="185"/>
    </location>
</feature>
<feature type="compositionally biased region" description="Gly residues" evidence="6">
    <location>
        <begin position="169"/>
        <end position="179"/>
    </location>
</feature>
<gene>
    <name evidence="8" type="primary">FAM162B</name>
</gene>
<feature type="region of interest" description="Disordered" evidence="6">
    <location>
        <begin position="1"/>
        <end position="66"/>
    </location>
</feature>
<protein>
    <submittedName>
        <fullName evidence="8">Family with sequence similarity 162 member B</fullName>
    </submittedName>
</protein>
<comment type="subcellular location">
    <subcellularLocation>
        <location evidence="1">Membrane</location>
        <topology evidence="1">Single-pass membrane protein</topology>
    </subcellularLocation>
</comment>
<organism evidence="8 9">
    <name type="scientific">Anas platyrhynchos platyrhynchos</name>
    <name type="common">Northern mallard</name>
    <dbReference type="NCBI Taxonomy" id="8840"/>
    <lineage>
        <taxon>Eukaryota</taxon>
        <taxon>Metazoa</taxon>
        <taxon>Chordata</taxon>
        <taxon>Craniata</taxon>
        <taxon>Vertebrata</taxon>
        <taxon>Euteleostomi</taxon>
        <taxon>Archelosauria</taxon>
        <taxon>Archosauria</taxon>
        <taxon>Dinosauria</taxon>
        <taxon>Saurischia</taxon>
        <taxon>Theropoda</taxon>
        <taxon>Coelurosauria</taxon>
        <taxon>Aves</taxon>
        <taxon>Neognathae</taxon>
        <taxon>Galloanserae</taxon>
        <taxon>Anseriformes</taxon>
        <taxon>Anatidae</taxon>
        <taxon>Anatinae</taxon>
        <taxon>Anas</taxon>
    </lineage>
</organism>
<dbReference type="PANTHER" id="PTHR13674">
    <property type="entry name" value="GROWTH AND TRANSFORMATION-DEPENDENT PROTEIN"/>
    <property type="match status" value="1"/>
</dbReference>
<accession>A0A493TEA0</accession>
<dbReference type="AlphaFoldDB" id="A0A493TEA0"/>
<proteinExistence type="inferred from homology"/>
<dbReference type="Ensembl" id="ENSAPLT00000030579.1">
    <property type="protein sequence ID" value="ENSAPLP00000024008.1"/>
    <property type="gene ID" value="ENSAPLG00000025053.1"/>
</dbReference>
<evidence type="ECO:0000256" key="2">
    <source>
        <dbReference type="ARBA" id="ARBA00007363"/>
    </source>
</evidence>
<dbReference type="STRING" id="8840.ENSAPLP00000024008"/>
<keyword evidence="9" id="KW-1185">Reference proteome</keyword>
<evidence type="ECO:0000313" key="9">
    <source>
        <dbReference type="Proteomes" id="UP000016666"/>
    </source>
</evidence>
<evidence type="ECO:0000256" key="4">
    <source>
        <dbReference type="ARBA" id="ARBA00022989"/>
    </source>
</evidence>
<reference evidence="8 9" key="1">
    <citation type="submission" date="2017-10" db="EMBL/GenBank/DDBJ databases">
        <title>A new Pekin duck reference genome.</title>
        <authorList>
            <person name="Hou Z.-C."/>
            <person name="Zhou Z.-K."/>
            <person name="Zhu F."/>
            <person name="Hou S.-S."/>
        </authorList>
    </citation>
    <scope>NUCLEOTIDE SEQUENCE [LARGE SCALE GENOMIC DNA]</scope>
</reference>
<evidence type="ECO:0000256" key="7">
    <source>
        <dbReference type="SAM" id="Phobius"/>
    </source>
</evidence>
<evidence type="ECO:0000256" key="6">
    <source>
        <dbReference type="SAM" id="MobiDB-lite"/>
    </source>
</evidence>
<evidence type="ECO:0000256" key="1">
    <source>
        <dbReference type="ARBA" id="ARBA00004167"/>
    </source>
</evidence>
<keyword evidence="4 7" id="KW-1133">Transmembrane helix</keyword>
<reference evidence="8" key="2">
    <citation type="submission" date="2025-08" db="UniProtKB">
        <authorList>
            <consortium name="Ensembl"/>
        </authorList>
    </citation>
    <scope>IDENTIFICATION</scope>
</reference>
<feature type="region of interest" description="Disordered" evidence="6">
    <location>
        <begin position="79"/>
        <end position="128"/>
    </location>
</feature>
<evidence type="ECO:0000256" key="3">
    <source>
        <dbReference type="ARBA" id="ARBA00022692"/>
    </source>
</evidence>
<feature type="compositionally biased region" description="Low complexity" evidence="6">
    <location>
        <begin position="118"/>
        <end position="128"/>
    </location>
</feature>
<evidence type="ECO:0000256" key="5">
    <source>
        <dbReference type="ARBA" id="ARBA00023136"/>
    </source>
</evidence>
<dbReference type="Pfam" id="PF06388">
    <property type="entry name" value="DUF1075"/>
    <property type="match status" value="1"/>
</dbReference>
<dbReference type="InterPro" id="IPR009432">
    <property type="entry name" value="DUF1075"/>
</dbReference>
<reference evidence="8" key="3">
    <citation type="submission" date="2025-09" db="UniProtKB">
        <authorList>
            <consortium name="Ensembl"/>
        </authorList>
    </citation>
    <scope>IDENTIFICATION</scope>
</reference>
<name>A0A493TEA0_ANAPP</name>
<keyword evidence="5 7" id="KW-0472">Membrane</keyword>
<dbReference type="Proteomes" id="UP000016666">
    <property type="component" value="Chromosome 3"/>
</dbReference>
<evidence type="ECO:0000313" key="8">
    <source>
        <dbReference type="Ensembl" id="ENSAPLP00000024008.1"/>
    </source>
</evidence>
<dbReference type="GO" id="GO:0016020">
    <property type="term" value="C:membrane"/>
    <property type="evidence" value="ECO:0007669"/>
    <property type="project" value="UniProtKB-SubCell"/>
</dbReference>
<sequence length="287" mass="30204">PGLESKYVHNRSPREKYTAPKPPFPTEISTRACRVGSGSTGTPGGSDGRRSVLRDPGPPCAEAPFSRGFHLDACRAAPGEARRGEARGGFSGPASRPEGPPLAAGCPRPPSGDGFPGGPSRRSPGRVGVRVGVGAGVRARRAEPGPAMLPPCLRPRRLLPAPPSRPAATGGGPARGPGAGRAEQAHKVVASYKPSKFDRKILLWTGRFKTEEEIPPRIPPEMLDRARNKARVKACYIMIGLSIVACFAVIASAKKAAARHESLTSLNLAKKAKWREEAALAAESKTK</sequence>